<dbReference type="InterPro" id="IPR018490">
    <property type="entry name" value="cNMP-bd_dom_sf"/>
</dbReference>
<evidence type="ECO:0000256" key="2">
    <source>
        <dbReference type="PROSITE-ProRule" id="PRU00703"/>
    </source>
</evidence>
<feature type="domain" description="CBS" evidence="3">
    <location>
        <begin position="213"/>
        <end position="269"/>
    </location>
</feature>
<dbReference type="SUPFAM" id="SSF54631">
    <property type="entry name" value="CBS-domain pair"/>
    <property type="match status" value="1"/>
</dbReference>
<dbReference type="InterPro" id="IPR051257">
    <property type="entry name" value="Diverse_CBS-Domain"/>
</dbReference>
<dbReference type="PANTHER" id="PTHR43080">
    <property type="entry name" value="CBS DOMAIN-CONTAINING PROTEIN CBSX3, MITOCHONDRIAL"/>
    <property type="match status" value="1"/>
</dbReference>
<dbReference type="InterPro" id="IPR000644">
    <property type="entry name" value="CBS_dom"/>
</dbReference>
<accession>A0A8J2U5L1</accession>
<dbReference type="InterPro" id="IPR014710">
    <property type="entry name" value="RmlC-like_jellyroll"/>
</dbReference>
<dbReference type="GO" id="GO:0008773">
    <property type="term" value="F:[protein-PII] uridylyltransferase activity"/>
    <property type="evidence" value="ECO:0007669"/>
    <property type="project" value="InterPro"/>
</dbReference>
<evidence type="ECO:0000313" key="4">
    <source>
        <dbReference type="EMBL" id="GGA79538.1"/>
    </source>
</evidence>
<dbReference type="PROSITE" id="PS51371">
    <property type="entry name" value="CBS"/>
    <property type="match status" value="2"/>
</dbReference>
<dbReference type="Proteomes" id="UP000619743">
    <property type="component" value="Unassembled WGS sequence"/>
</dbReference>
<comment type="caution">
    <text evidence="4">The sequence shown here is derived from an EMBL/GenBank/DDBJ whole genome shotgun (WGS) entry which is preliminary data.</text>
</comment>
<dbReference type="InterPro" id="IPR046342">
    <property type="entry name" value="CBS_dom_sf"/>
</dbReference>
<evidence type="ECO:0000259" key="3">
    <source>
        <dbReference type="PROSITE" id="PS51371"/>
    </source>
</evidence>
<dbReference type="InterPro" id="IPR005105">
    <property type="entry name" value="GlnD_Uridyltrans_N"/>
</dbReference>
<dbReference type="SMART" id="SM00116">
    <property type="entry name" value="CBS"/>
    <property type="match status" value="2"/>
</dbReference>
<evidence type="ECO:0000256" key="1">
    <source>
        <dbReference type="ARBA" id="ARBA00023122"/>
    </source>
</evidence>
<organism evidence="4 5">
    <name type="scientific">Neiella marina</name>
    <dbReference type="NCBI Taxonomy" id="508461"/>
    <lineage>
        <taxon>Bacteria</taxon>
        <taxon>Pseudomonadati</taxon>
        <taxon>Pseudomonadota</taxon>
        <taxon>Gammaproteobacteria</taxon>
        <taxon>Alteromonadales</taxon>
        <taxon>Echinimonadaceae</taxon>
        <taxon>Neiella</taxon>
    </lineage>
</organism>
<dbReference type="Pfam" id="PF00571">
    <property type="entry name" value="CBS"/>
    <property type="match status" value="2"/>
</dbReference>
<dbReference type="CDD" id="cd05401">
    <property type="entry name" value="NT_GlnE_GlnD_like"/>
    <property type="match status" value="1"/>
</dbReference>
<dbReference type="EMBL" id="BMDX01000010">
    <property type="protein sequence ID" value="GGA79538.1"/>
    <property type="molecule type" value="Genomic_DNA"/>
</dbReference>
<reference evidence="5" key="1">
    <citation type="journal article" date="2019" name="Int. J. Syst. Evol. Microbiol.">
        <title>The Global Catalogue of Microorganisms (GCM) 10K type strain sequencing project: providing services to taxonomists for standard genome sequencing and annotation.</title>
        <authorList>
            <consortium name="The Broad Institute Genomics Platform"/>
            <consortium name="The Broad Institute Genome Sequencing Center for Infectious Disease"/>
            <person name="Wu L."/>
            <person name="Ma J."/>
        </authorList>
    </citation>
    <scope>NUCLEOTIDE SEQUENCE [LARGE SCALE GENOMIC DNA]</scope>
    <source>
        <strain evidence="5">CGMCC 1.10130</strain>
    </source>
</reference>
<gene>
    <name evidence="4" type="ORF">GCM10011369_21880</name>
</gene>
<dbReference type="Gene3D" id="3.10.580.10">
    <property type="entry name" value="CBS-domain"/>
    <property type="match status" value="1"/>
</dbReference>
<evidence type="ECO:0000313" key="5">
    <source>
        <dbReference type="Proteomes" id="UP000619743"/>
    </source>
</evidence>
<keyword evidence="5" id="KW-1185">Reference proteome</keyword>
<dbReference type="Pfam" id="PF03445">
    <property type="entry name" value="DUF294"/>
    <property type="match status" value="1"/>
</dbReference>
<dbReference type="CDD" id="cd04587">
    <property type="entry name" value="CBS_pair_CAP-ED_NT_Pol-beta-like_DUF294_assoc"/>
    <property type="match status" value="1"/>
</dbReference>
<protein>
    <submittedName>
        <fullName evidence="4">Cyclic nucleotide-binding protein</fullName>
    </submittedName>
</protein>
<dbReference type="Gene3D" id="2.60.120.10">
    <property type="entry name" value="Jelly Rolls"/>
    <property type="match status" value="1"/>
</dbReference>
<dbReference type="PANTHER" id="PTHR43080:SF2">
    <property type="entry name" value="CBS DOMAIN-CONTAINING PROTEIN"/>
    <property type="match status" value="1"/>
</dbReference>
<dbReference type="AlphaFoldDB" id="A0A8J2U5L1"/>
<feature type="domain" description="CBS" evidence="3">
    <location>
        <begin position="149"/>
        <end position="205"/>
    </location>
</feature>
<dbReference type="Pfam" id="PF10335">
    <property type="entry name" value="DUF294_C"/>
    <property type="match status" value="1"/>
</dbReference>
<keyword evidence="1 2" id="KW-0129">CBS domain</keyword>
<name>A0A8J2U5L1_9GAMM</name>
<dbReference type="InterPro" id="IPR018821">
    <property type="entry name" value="DUF294_put_nucleoTrafse_sb-bd"/>
</dbReference>
<sequence length="602" mass="66309">MDDAQLPDVLAFLSQTAPFSELPEAALTDLCNHLHIRYLARNQTSDLLQLQQLHWLRSGTVQLKQQQQIVDHIDTGGCFGAALPGHPANSALQVLHDALVYSFDQTAIDELAEQYQAVANFLQQSDKRYLALEKSQATPSLQAPIGDLLKRQLVSIKPDASIIQAAKRMTQERVSALVVMRDDRLFGMLTDRDLRSRVLAAGLPADALVDQVMTHPVHTIEQDASVIDALLTMSAQQIHHLPVTDGNQIVGLISSTDLLALAQANPLYLVGEIARQSSPQDIEHCCQQLPALIDTMLRQGMRSDRVSQLITLVADIACRRLLVLTEAELGPPPQAYAWLCFGSQARQDMSASSDQDNGLLLAEPPSPEQQSYFQQLASRVCESLDRCGFVTCPGNIMASNADYRMSRIDWLAQFKQWLQSSDPQALLNASIFFDFRAITDPHGLAEQLHNQLRSLCQQDQIFLAALARNATAQKPPIGLFGRLILERDGKGSKGIELKKRALAPLVEISRVYGLAAAADDAGVAARLQAAHADGKLSSTDTNNLTECWQFLLGLRLKLNQQQQTLLKPQQLTDLQRHQLKECFALIEQAQQAVLLKFAGGHG</sequence>
<proteinExistence type="predicted"/>
<dbReference type="RefSeq" id="WP_087505855.1">
    <property type="nucleotide sequence ID" value="NZ_BMDX01000010.1"/>
</dbReference>
<dbReference type="SUPFAM" id="SSF51206">
    <property type="entry name" value="cAMP-binding domain-like"/>
    <property type="match status" value="1"/>
</dbReference>
<dbReference type="OrthoDB" id="9808528at2"/>